<feature type="transmembrane region" description="Helical" evidence="1">
    <location>
        <begin position="35"/>
        <end position="56"/>
    </location>
</feature>
<protein>
    <submittedName>
        <fullName evidence="3">Uncharacterized protein</fullName>
    </submittedName>
</protein>
<organism evidence="3 4">
    <name type="scientific">Adineta steineri</name>
    <dbReference type="NCBI Taxonomy" id="433720"/>
    <lineage>
        <taxon>Eukaryota</taxon>
        <taxon>Metazoa</taxon>
        <taxon>Spiralia</taxon>
        <taxon>Gnathifera</taxon>
        <taxon>Rotifera</taxon>
        <taxon>Eurotatoria</taxon>
        <taxon>Bdelloidea</taxon>
        <taxon>Adinetida</taxon>
        <taxon>Adinetidae</taxon>
        <taxon>Adineta</taxon>
    </lineage>
</organism>
<evidence type="ECO:0000313" key="4">
    <source>
        <dbReference type="Proteomes" id="UP000663881"/>
    </source>
</evidence>
<comment type="caution">
    <text evidence="3">The sequence shown here is derived from an EMBL/GenBank/DDBJ whole genome shotgun (WGS) entry which is preliminary data.</text>
</comment>
<evidence type="ECO:0000313" key="3">
    <source>
        <dbReference type="EMBL" id="CAF4054547.1"/>
    </source>
</evidence>
<dbReference type="Proteomes" id="UP000663881">
    <property type="component" value="Unassembled WGS sequence"/>
</dbReference>
<feature type="transmembrane region" description="Helical" evidence="1">
    <location>
        <begin position="7"/>
        <end position="29"/>
    </location>
</feature>
<name>A0A819S6T7_9BILA</name>
<dbReference type="AlphaFoldDB" id="A0A819S6T7"/>
<dbReference type="EMBL" id="CAJOAY010004096">
    <property type="protein sequence ID" value="CAF4054547.1"/>
    <property type="molecule type" value="Genomic_DNA"/>
</dbReference>
<keyword evidence="1" id="KW-1133">Transmembrane helix</keyword>
<dbReference type="EMBL" id="CAJNON010001613">
    <property type="protein sequence ID" value="CAF1475214.1"/>
    <property type="molecule type" value="Genomic_DNA"/>
</dbReference>
<keyword evidence="1" id="KW-0472">Membrane</keyword>
<evidence type="ECO:0000313" key="2">
    <source>
        <dbReference type="EMBL" id="CAF1475214.1"/>
    </source>
</evidence>
<dbReference type="Proteomes" id="UP000663891">
    <property type="component" value="Unassembled WGS sequence"/>
</dbReference>
<sequence length="75" mass="8194">MKCSGSNLFRLLSAARGIMGFVAGGFSFFEYHGAILDFIQIITGICSSVSLVIMFADTMGRRQLGRIVENNVIML</sequence>
<accession>A0A819S6T7</accession>
<gene>
    <name evidence="3" type="ORF">OKA104_LOCUS33001</name>
    <name evidence="2" type="ORF">VCS650_LOCUS40849</name>
</gene>
<reference evidence="3" key="1">
    <citation type="submission" date="2021-02" db="EMBL/GenBank/DDBJ databases">
        <authorList>
            <person name="Nowell W R."/>
        </authorList>
    </citation>
    <scope>NUCLEOTIDE SEQUENCE</scope>
</reference>
<proteinExistence type="predicted"/>
<evidence type="ECO:0000256" key="1">
    <source>
        <dbReference type="SAM" id="Phobius"/>
    </source>
</evidence>
<keyword evidence="1" id="KW-0812">Transmembrane</keyword>